<dbReference type="InterPro" id="IPR005471">
    <property type="entry name" value="Tscrpt_reg_IclR_N"/>
</dbReference>
<keyword evidence="1" id="KW-0805">Transcription regulation</keyword>
<gene>
    <name evidence="4" type="ORF">CGZ94_20635</name>
</gene>
<evidence type="ECO:0000256" key="2">
    <source>
        <dbReference type="ARBA" id="ARBA00023125"/>
    </source>
</evidence>
<dbReference type="EMBL" id="NMVO01000019">
    <property type="protein sequence ID" value="OYO07878.1"/>
    <property type="molecule type" value="Genomic_DNA"/>
</dbReference>
<dbReference type="GO" id="GO:0045892">
    <property type="term" value="P:negative regulation of DNA-templated transcription"/>
    <property type="evidence" value="ECO:0007669"/>
    <property type="project" value="TreeGrafter"/>
</dbReference>
<evidence type="ECO:0000256" key="3">
    <source>
        <dbReference type="ARBA" id="ARBA00023163"/>
    </source>
</evidence>
<dbReference type="SMART" id="SM00346">
    <property type="entry name" value="HTH_ICLR"/>
    <property type="match status" value="1"/>
</dbReference>
<keyword evidence="5" id="KW-1185">Reference proteome</keyword>
<dbReference type="GO" id="GO:0003677">
    <property type="term" value="F:DNA binding"/>
    <property type="evidence" value="ECO:0007669"/>
    <property type="project" value="UniProtKB-KW"/>
</dbReference>
<accession>A0A255FW14</accession>
<dbReference type="PANTHER" id="PTHR30136">
    <property type="entry name" value="HELIX-TURN-HELIX TRANSCRIPTIONAL REGULATOR, ICLR FAMILY"/>
    <property type="match status" value="1"/>
</dbReference>
<dbReference type="PANTHER" id="PTHR30136:SF35">
    <property type="entry name" value="HTH-TYPE TRANSCRIPTIONAL REGULATOR RV1719"/>
    <property type="match status" value="1"/>
</dbReference>
<dbReference type="PROSITE" id="PS51078">
    <property type="entry name" value="ICLR_ED"/>
    <property type="match status" value="1"/>
</dbReference>
<dbReference type="InterPro" id="IPR036390">
    <property type="entry name" value="WH_DNA-bd_sf"/>
</dbReference>
<dbReference type="Pfam" id="PF01614">
    <property type="entry name" value="IclR_C"/>
    <property type="match status" value="1"/>
</dbReference>
<organism evidence="4 5">
    <name type="scientific">Enemella evansiae</name>
    <dbReference type="NCBI Taxonomy" id="2016499"/>
    <lineage>
        <taxon>Bacteria</taxon>
        <taxon>Bacillati</taxon>
        <taxon>Actinomycetota</taxon>
        <taxon>Actinomycetes</taxon>
        <taxon>Propionibacteriales</taxon>
        <taxon>Propionibacteriaceae</taxon>
        <taxon>Enemella</taxon>
    </lineage>
</organism>
<keyword evidence="3" id="KW-0804">Transcription</keyword>
<accession>A0A4R6LVM3</accession>
<dbReference type="RefSeq" id="WP_094407215.1">
    <property type="nucleotide sequence ID" value="NZ_NMVO01000019.1"/>
</dbReference>
<dbReference type="SUPFAM" id="SSF46785">
    <property type="entry name" value="Winged helix' DNA-binding domain"/>
    <property type="match status" value="1"/>
</dbReference>
<dbReference type="GO" id="GO:0003700">
    <property type="term" value="F:DNA-binding transcription factor activity"/>
    <property type="evidence" value="ECO:0007669"/>
    <property type="project" value="TreeGrafter"/>
</dbReference>
<dbReference type="InterPro" id="IPR050707">
    <property type="entry name" value="HTH_MetabolicPath_Reg"/>
</dbReference>
<evidence type="ECO:0000313" key="4">
    <source>
        <dbReference type="EMBL" id="OYO07878.1"/>
    </source>
</evidence>
<proteinExistence type="predicted"/>
<dbReference type="Gene3D" id="3.30.450.40">
    <property type="match status" value="1"/>
</dbReference>
<dbReference type="Pfam" id="PF09339">
    <property type="entry name" value="HTH_IclR"/>
    <property type="match status" value="1"/>
</dbReference>
<reference evidence="4 5" key="1">
    <citation type="submission" date="2017-07" db="EMBL/GenBank/DDBJ databases">
        <title>Draft whole genome sequences of clinical Proprionibacteriaceae strains.</title>
        <authorList>
            <person name="Bernier A.-M."/>
            <person name="Bernard K."/>
            <person name="Domingo M.-C."/>
        </authorList>
    </citation>
    <scope>NUCLEOTIDE SEQUENCE [LARGE SCALE GENOMIC DNA]</scope>
    <source>
        <strain evidence="4 5">NML 030167</strain>
    </source>
</reference>
<comment type="caution">
    <text evidence="4">The sequence shown here is derived from an EMBL/GenBank/DDBJ whole genome shotgun (WGS) entry which is preliminary data.</text>
</comment>
<dbReference type="PROSITE" id="PS51077">
    <property type="entry name" value="HTH_ICLR"/>
    <property type="match status" value="1"/>
</dbReference>
<evidence type="ECO:0000313" key="5">
    <source>
        <dbReference type="Proteomes" id="UP000215896"/>
    </source>
</evidence>
<dbReference type="Gene3D" id="1.10.10.10">
    <property type="entry name" value="Winged helix-like DNA-binding domain superfamily/Winged helix DNA-binding domain"/>
    <property type="match status" value="1"/>
</dbReference>
<keyword evidence="2" id="KW-0238">DNA-binding</keyword>
<dbReference type="OrthoDB" id="60629at2"/>
<sequence length="262" mass="28440">MTGNRDSRTAVDKALALLGAFGKEAESGVGVSELARRTDLSKSTAFRVLGMLERNGAVERAGSNYRLGPLLTELTAPVLLPEVEEVRDVLTPFLAHLYERTRQTVHLAMLDGTDVVYLNKLHGLHQVPSPSRIGGRIPAYCTAVGKVLLSHDPELIEQVLGGELPQWTPNTVTDPGQVRNELAHIRRSGIAFDREEIRMGLNCVAAPVLSATGTPVAALSVSGPTQHFDPRSQADALREVCVKASQAYAARHRMLRRSRLPS</sequence>
<dbReference type="AlphaFoldDB" id="A0A255FW14"/>
<evidence type="ECO:0000256" key="1">
    <source>
        <dbReference type="ARBA" id="ARBA00023015"/>
    </source>
</evidence>
<dbReference type="InterPro" id="IPR029016">
    <property type="entry name" value="GAF-like_dom_sf"/>
</dbReference>
<dbReference type="InterPro" id="IPR014757">
    <property type="entry name" value="Tscrpt_reg_IclR_C"/>
</dbReference>
<dbReference type="SUPFAM" id="SSF55781">
    <property type="entry name" value="GAF domain-like"/>
    <property type="match status" value="1"/>
</dbReference>
<protein>
    <submittedName>
        <fullName evidence="4">IclR family transcriptional regulator</fullName>
    </submittedName>
</protein>
<name>A0A255FW14_9ACTN</name>
<dbReference type="InterPro" id="IPR036388">
    <property type="entry name" value="WH-like_DNA-bd_sf"/>
</dbReference>
<dbReference type="Proteomes" id="UP000215896">
    <property type="component" value="Unassembled WGS sequence"/>
</dbReference>